<evidence type="ECO:0000256" key="1">
    <source>
        <dbReference type="SAM" id="MobiDB-lite"/>
    </source>
</evidence>
<dbReference type="Gene3D" id="3.10.10.10">
    <property type="entry name" value="HIV Type 1 Reverse Transcriptase, subunit A, domain 1"/>
    <property type="match status" value="1"/>
</dbReference>
<reference evidence="2" key="1">
    <citation type="submission" date="2022-03" db="EMBL/GenBank/DDBJ databases">
        <title>Draft genome sequence of Aduncisulcus paluster, a free-living microaerophilic Fornicata.</title>
        <authorList>
            <person name="Yuyama I."/>
            <person name="Kume K."/>
            <person name="Tamura T."/>
            <person name="Inagaki Y."/>
            <person name="Hashimoto T."/>
        </authorList>
    </citation>
    <scope>NUCLEOTIDE SEQUENCE</scope>
    <source>
        <strain evidence="2">NY0171</strain>
    </source>
</reference>
<evidence type="ECO:0000313" key="3">
    <source>
        <dbReference type="Proteomes" id="UP001057375"/>
    </source>
</evidence>
<evidence type="ECO:0000313" key="2">
    <source>
        <dbReference type="EMBL" id="GKT22579.1"/>
    </source>
</evidence>
<dbReference type="EMBL" id="BQXS01012412">
    <property type="protein sequence ID" value="GKT22579.1"/>
    <property type="molecule type" value="Genomic_DNA"/>
</dbReference>
<accession>A0ABQ5JYJ5</accession>
<dbReference type="SUPFAM" id="SSF56672">
    <property type="entry name" value="DNA/RNA polymerases"/>
    <property type="match status" value="1"/>
</dbReference>
<dbReference type="InterPro" id="IPR043502">
    <property type="entry name" value="DNA/RNA_pol_sf"/>
</dbReference>
<feature type="region of interest" description="Disordered" evidence="1">
    <location>
        <begin position="1"/>
        <end position="42"/>
    </location>
</feature>
<proteinExistence type="predicted"/>
<feature type="compositionally biased region" description="Basic and acidic residues" evidence="1">
    <location>
        <begin position="272"/>
        <end position="283"/>
    </location>
</feature>
<protein>
    <recommendedName>
        <fullName evidence="4">Reverse transcriptase</fullName>
    </recommendedName>
</protein>
<organism evidence="2 3">
    <name type="scientific">Aduncisulcus paluster</name>
    <dbReference type="NCBI Taxonomy" id="2918883"/>
    <lineage>
        <taxon>Eukaryota</taxon>
        <taxon>Metamonada</taxon>
        <taxon>Carpediemonas-like organisms</taxon>
        <taxon>Aduncisulcus</taxon>
    </lineage>
</organism>
<evidence type="ECO:0008006" key="4">
    <source>
        <dbReference type="Google" id="ProtNLM"/>
    </source>
</evidence>
<feature type="region of interest" description="Disordered" evidence="1">
    <location>
        <begin position="250"/>
        <end position="296"/>
    </location>
</feature>
<name>A0ABQ5JYJ5_9EUKA</name>
<gene>
    <name evidence="2" type="ORF">ADUPG1_012162</name>
</gene>
<dbReference type="Proteomes" id="UP001057375">
    <property type="component" value="Unassembled WGS sequence"/>
</dbReference>
<feature type="compositionally biased region" description="Acidic residues" evidence="1">
    <location>
        <begin position="13"/>
        <end position="37"/>
    </location>
</feature>
<sequence length="296" mass="33779">MPRQSRRNQHDSEPDEAEAEEQAEEEQEEREEEEEGCALEPLNIELTDTSKVIISNPRRLSPPLRKVVDETVRIGLKDGLLQRSDSEYASPVTMAKKRSVDYRRVRLQKKSKLTANRMALERVTHVATPETPEAPAQEVLLAQVIMMQRELDTLKRKDQRRDRGLSTLGQIELERLDHLRDLLLSAFDATTSQDAFIESVEAAFDAQEKAIVSADWLRNKDAFRVTHNVIEECPSTSLDKVAATVQKRLVSRKEQVKPSSKPTVPWKKGYRKEKQDKSKEKCPKCGKYHSSSSCLS</sequence>
<comment type="caution">
    <text evidence="2">The sequence shown here is derived from an EMBL/GenBank/DDBJ whole genome shotgun (WGS) entry which is preliminary data.</text>
</comment>
<keyword evidence="3" id="KW-1185">Reference proteome</keyword>